<dbReference type="OrthoDB" id="678735at2"/>
<proteinExistence type="predicted"/>
<gene>
    <name evidence="1" type="ORF">SAMN05660909_03826</name>
</gene>
<dbReference type="RefSeq" id="WP_089763533.1">
    <property type="nucleotide sequence ID" value="NZ_BKAT01000032.1"/>
</dbReference>
<reference evidence="2" key="1">
    <citation type="submission" date="2016-10" db="EMBL/GenBank/DDBJ databases">
        <authorList>
            <person name="Varghese N."/>
            <person name="Submissions S."/>
        </authorList>
    </citation>
    <scope>NUCLEOTIDE SEQUENCE [LARGE SCALE GENOMIC DNA]</scope>
    <source>
        <strain evidence="2">DSM 23920</strain>
    </source>
</reference>
<dbReference type="STRING" id="408074.SAMN05660909_03826"/>
<evidence type="ECO:0000313" key="1">
    <source>
        <dbReference type="EMBL" id="SEA86089.1"/>
    </source>
</evidence>
<sequence length="76" mass="8575">MDAFMIKIPGGRFYVHPWSLDRFAVNVDGEEVVLETDEDGYVRAPGATWKGGRFSMGLLNNIAAAIDNWRRKNSPF</sequence>
<protein>
    <submittedName>
        <fullName evidence="1">Uncharacterized protein</fullName>
    </submittedName>
</protein>
<dbReference type="EMBL" id="FNRL01000019">
    <property type="protein sequence ID" value="SEA86089.1"/>
    <property type="molecule type" value="Genomic_DNA"/>
</dbReference>
<evidence type="ECO:0000313" key="2">
    <source>
        <dbReference type="Proteomes" id="UP000199656"/>
    </source>
</evidence>
<keyword evidence="2" id="KW-1185">Reference proteome</keyword>
<dbReference type="AlphaFoldDB" id="A0A1H4EMK7"/>
<dbReference type="Proteomes" id="UP000199656">
    <property type="component" value="Unassembled WGS sequence"/>
</dbReference>
<organism evidence="1 2">
    <name type="scientific">Chitinophaga terrae</name>
    <name type="common">ex Kim and Jung 2007</name>
    <dbReference type="NCBI Taxonomy" id="408074"/>
    <lineage>
        <taxon>Bacteria</taxon>
        <taxon>Pseudomonadati</taxon>
        <taxon>Bacteroidota</taxon>
        <taxon>Chitinophagia</taxon>
        <taxon>Chitinophagales</taxon>
        <taxon>Chitinophagaceae</taxon>
        <taxon>Chitinophaga</taxon>
    </lineage>
</organism>
<accession>A0A1H4EMK7</accession>
<name>A0A1H4EMK7_9BACT</name>